<sequence>MGFPDTSGHALEDMVEPVDRYIQDPIAKQIVRFLKNTPITPNQVTYFSVLVGFASGYAFSFASPESLILGGILLEATLVLDCVDGQLARAKGMASEWGRLIDGIAGYIAYLAVIWGLIKGLPEYGQVLKIITGLIILKAISYDYCKQSLSTLILKGYDGMEREIQDTCQKLRIQKSWVLVLYFYYLQAQQLFFRGKWNFLRQIKTRDRDIQSDLTFEQRKAYYE</sequence>
<dbReference type="EMBL" id="UINC01096285">
    <property type="protein sequence ID" value="SVC53045.1"/>
    <property type="molecule type" value="Genomic_DNA"/>
</dbReference>
<gene>
    <name evidence="1" type="ORF">METZ01_LOCUS305899</name>
</gene>
<evidence type="ECO:0008006" key="2">
    <source>
        <dbReference type="Google" id="ProtNLM"/>
    </source>
</evidence>
<dbReference type="GO" id="GO:0008654">
    <property type="term" value="P:phospholipid biosynthetic process"/>
    <property type="evidence" value="ECO:0007669"/>
    <property type="project" value="InterPro"/>
</dbReference>
<dbReference type="InterPro" id="IPR000462">
    <property type="entry name" value="CDP-OH_P_trans"/>
</dbReference>
<dbReference type="GO" id="GO:0016020">
    <property type="term" value="C:membrane"/>
    <property type="evidence" value="ECO:0007669"/>
    <property type="project" value="InterPro"/>
</dbReference>
<reference evidence="1" key="1">
    <citation type="submission" date="2018-05" db="EMBL/GenBank/DDBJ databases">
        <authorList>
            <person name="Lanie J.A."/>
            <person name="Ng W.-L."/>
            <person name="Kazmierczak K.M."/>
            <person name="Andrzejewski T.M."/>
            <person name="Davidsen T.M."/>
            <person name="Wayne K.J."/>
            <person name="Tettelin H."/>
            <person name="Glass J.I."/>
            <person name="Rusch D."/>
            <person name="Podicherti R."/>
            <person name="Tsui H.-C.T."/>
            <person name="Winkler M.E."/>
        </authorList>
    </citation>
    <scope>NUCLEOTIDE SEQUENCE</scope>
</reference>
<dbReference type="AlphaFoldDB" id="A0A382MY38"/>
<name>A0A382MY38_9ZZZZ</name>
<evidence type="ECO:0000313" key="1">
    <source>
        <dbReference type="EMBL" id="SVC53045.1"/>
    </source>
</evidence>
<organism evidence="1">
    <name type="scientific">marine metagenome</name>
    <dbReference type="NCBI Taxonomy" id="408172"/>
    <lineage>
        <taxon>unclassified sequences</taxon>
        <taxon>metagenomes</taxon>
        <taxon>ecological metagenomes</taxon>
    </lineage>
</organism>
<accession>A0A382MY38</accession>
<dbReference type="InterPro" id="IPR043130">
    <property type="entry name" value="CDP-OH_PTrfase_TM_dom"/>
</dbReference>
<dbReference type="GO" id="GO:0016780">
    <property type="term" value="F:phosphotransferase activity, for other substituted phosphate groups"/>
    <property type="evidence" value="ECO:0007669"/>
    <property type="project" value="InterPro"/>
</dbReference>
<dbReference type="Gene3D" id="1.20.120.1760">
    <property type="match status" value="1"/>
</dbReference>
<protein>
    <recommendedName>
        <fullName evidence="2">CDP-alcohol phosphatidyltransferase family protein</fullName>
    </recommendedName>
</protein>
<proteinExistence type="predicted"/>
<feature type="non-terminal residue" evidence="1">
    <location>
        <position position="224"/>
    </location>
</feature>
<dbReference type="Pfam" id="PF01066">
    <property type="entry name" value="CDP-OH_P_transf"/>
    <property type="match status" value="1"/>
</dbReference>